<dbReference type="PANTHER" id="PTHR43873:SF1">
    <property type="entry name" value="COBYRINATE A,C-DIAMIDE SYNTHASE"/>
    <property type="match status" value="1"/>
</dbReference>
<dbReference type="Proteomes" id="UP000580856">
    <property type="component" value="Unassembled WGS sequence"/>
</dbReference>
<evidence type="ECO:0000313" key="11">
    <source>
        <dbReference type="EMBL" id="NJB69285.1"/>
    </source>
</evidence>
<feature type="domain" description="CobQ/CobB/MinD/ParA nucleotide binding" evidence="9">
    <location>
        <begin position="9"/>
        <end position="183"/>
    </location>
</feature>
<keyword evidence="4 8" id="KW-0547">Nucleotide-binding</keyword>
<dbReference type="AlphaFoldDB" id="A0A846QUR8"/>
<dbReference type="Pfam" id="PF07685">
    <property type="entry name" value="GATase_3"/>
    <property type="match status" value="1"/>
</dbReference>
<dbReference type="GO" id="GO:0009236">
    <property type="term" value="P:cobalamin biosynthetic process"/>
    <property type="evidence" value="ECO:0007669"/>
    <property type="project" value="UniProtKB-UniRule"/>
</dbReference>
<dbReference type="GO" id="GO:0005524">
    <property type="term" value="F:ATP binding"/>
    <property type="evidence" value="ECO:0007669"/>
    <property type="project" value="UniProtKB-UniRule"/>
</dbReference>
<comment type="miscellaneous">
    <text evidence="8">The a and c carboxylates of cobyrinate are activated for nucleophilic attack via formation of a phosphorylated intermediate by ATP. CbiA catalyzes first the amidation of the c-carboxylate, and then that of the a-carboxylate.</text>
</comment>
<evidence type="ECO:0000256" key="2">
    <source>
        <dbReference type="ARBA" id="ARBA00022573"/>
    </source>
</evidence>
<keyword evidence="6 8" id="KW-0460">Magnesium</keyword>
<evidence type="ECO:0000259" key="9">
    <source>
        <dbReference type="Pfam" id="PF01656"/>
    </source>
</evidence>
<keyword evidence="7 8" id="KW-0315">Glutamine amidotransferase</keyword>
<feature type="active site" description="Nucleophile" evidence="8">
    <location>
        <position position="335"/>
    </location>
</feature>
<evidence type="ECO:0000256" key="3">
    <source>
        <dbReference type="ARBA" id="ARBA00022598"/>
    </source>
</evidence>
<dbReference type="CDD" id="cd03130">
    <property type="entry name" value="GATase1_CobB"/>
    <property type="match status" value="1"/>
</dbReference>
<dbReference type="SUPFAM" id="SSF52317">
    <property type="entry name" value="Class I glutamine amidotransferase-like"/>
    <property type="match status" value="1"/>
</dbReference>
<accession>A0A846QUR8</accession>
<comment type="function">
    <text evidence="8">Catalyzes the ATP-dependent amidation of the two carboxylate groups at positions a and c of cobyrinate, using either L-glutamine or ammonia as the nitrogen source.</text>
</comment>
<evidence type="ECO:0000256" key="6">
    <source>
        <dbReference type="ARBA" id="ARBA00022842"/>
    </source>
</evidence>
<dbReference type="GO" id="GO:0042242">
    <property type="term" value="F:cobyrinic acid a,c-diamide synthase activity"/>
    <property type="evidence" value="ECO:0007669"/>
    <property type="project" value="UniProtKB-UniRule"/>
</dbReference>
<dbReference type="EC" id="6.3.5.11" evidence="8"/>
<gene>
    <name evidence="8" type="primary">cbiA</name>
    <name evidence="11" type="ORF">GGQ74_002982</name>
</gene>
<dbReference type="HAMAP" id="MF_00027">
    <property type="entry name" value="CobB_CbiA"/>
    <property type="match status" value="1"/>
</dbReference>
<keyword evidence="2 8" id="KW-0169">Cobalamin biosynthesis</keyword>
<comment type="similarity">
    <text evidence="8">Belongs to the CobB/CbiA family.</text>
</comment>
<dbReference type="UniPathway" id="UPA00148">
    <property type="reaction ID" value="UER00231"/>
</dbReference>
<dbReference type="InterPro" id="IPR004484">
    <property type="entry name" value="CbiA/CobB_synth"/>
</dbReference>
<dbReference type="InterPro" id="IPR011698">
    <property type="entry name" value="GATase_3"/>
</dbReference>
<feature type="domain" description="CobB/CobQ-like glutamine amidotransferase" evidence="10">
    <location>
        <begin position="254"/>
        <end position="445"/>
    </location>
</feature>
<evidence type="ECO:0000259" key="10">
    <source>
        <dbReference type="Pfam" id="PF07685"/>
    </source>
</evidence>
<evidence type="ECO:0000256" key="8">
    <source>
        <dbReference type="HAMAP-Rule" id="MF_00027"/>
    </source>
</evidence>
<dbReference type="NCBIfam" id="TIGR00379">
    <property type="entry name" value="cobB"/>
    <property type="match status" value="1"/>
</dbReference>
<dbReference type="InterPro" id="IPR027417">
    <property type="entry name" value="P-loop_NTPase"/>
</dbReference>
<evidence type="ECO:0000256" key="4">
    <source>
        <dbReference type="ARBA" id="ARBA00022741"/>
    </source>
</evidence>
<keyword evidence="12" id="KW-1185">Reference proteome</keyword>
<comment type="catalytic activity">
    <reaction evidence="8">
        <text>cob(II)yrinate + 2 L-glutamine + 2 ATP + 2 H2O = cob(II)yrinate a,c diamide + 2 L-glutamate + 2 ADP + 2 phosphate + 2 H(+)</text>
        <dbReference type="Rhea" id="RHEA:26289"/>
        <dbReference type="ChEBI" id="CHEBI:15377"/>
        <dbReference type="ChEBI" id="CHEBI:15378"/>
        <dbReference type="ChEBI" id="CHEBI:29985"/>
        <dbReference type="ChEBI" id="CHEBI:30616"/>
        <dbReference type="ChEBI" id="CHEBI:43474"/>
        <dbReference type="ChEBI" id="CHEBI:58359"/>
        <dbReference type="ChEBI" id="CHEBI:58537"/>
        <dbReference type="ChEBI" id="CHEBI:58894"/>
        <dbReference type="ChEBI" id="CHEBI:456216"/>
        <dbReference type="EC" id="6.3.5.11"/>
    </reaction>
</comment>
<dbReference type="Pfam" id="PF01656">
    <property type="entry name" value="CbiA"/>
    <property type="match status" value="1"/>
</dbReference>
<name>A0A846QUR8_9BACT</name>
<comment type="caution">
    <text evidence="11">The sequence shown here is derived from an EMBL/GenBank/DDBJ whole genome shotgun (WGS) entry which is preliminary data.</text>
</comment>
<reference evidence="11 12" key="1">
    <citation type="submission" date="2020-03" db="EMBL/GenBank/DDBJ databases">
        <title>Genomic Encyclopedia of Type Strains, Phase IV (KMG-IV): sequencing the most valuable type-strain genomes for metagenomic binning, comparative biology and taxonomic classification.</title>
        <authorList>
            <person name="Goeker M."/>
        </authorList>
    </citation>
    <scope>NUCLEOTIDE SEQUENCE [LARGE SCALE GENOMIC DNA]</scope>
    <source>
        <strain evidence="11 12">DSM 24233</strain>
    </source>
</reference>
<organism evidence="11 12">
    <name type="scientific">Desulfobaculum xiamenense</name>
    <dbReference type="NCBI Taxonomy" id="995050"/>
    <lineage>
        <taxon>Bacteria</taxon>
        <taxon>Pseudomonadati</taxon>
        <taxon>Thermodesulfobacteriota</taxon>
        <taxon>Desulfovibrionia</taxon>
        <taxon>Desulfovibrionales</taxon>
        <taxon>Desulfovibrionaceae</taxon>
        <taxon>Desulfobaculum</taxon>
    </lineage>
</organism>
<evidence type="ECO:0000256" key="1">
    <source>
        <dbReference type="ARBA" id="ARBA00001946"/>
    </source>
</evidence>
<evidence type="ECO:0000256" key="7">
    <source>
        <dbReference type="ARBA" id="ARBA00022962"/>
    </source>
</evidence>
<dbReference type="EMBL" id="JAATJA010000004">
    <property type="protein sequence ID" value="NJB69285.1"/>
    <property type="molecule type" value="Genomic_DNA"/>
</dbReference>
<dbReference type="NCBIfam" id="NF002204">
    <property type="entry name" value="PRK01077.1"/>
    <property type="match status" value="1"/>
</dbReference>
<dbReference type="InterPro" id="IPR029062">
    <property type="entry name" value="Class_I_gatase-like"/>
</dbReference>
<keyword evidence="5 8" id="KW-0067">ATP-binding</keyword>
<dbReference type="InterPro" id="IPR002586">
    <property type="entry name" value="CobQ/CobB/MinD/ParA_Nub-bd_dom"/>
</dbReference>
<dbReference type="PANTHER" id="PTHR43873">
    <property type="entry name" value="COBYRINATE A,C-DIAMIDE SYNTHASE"/>
    <property type="match status" value="1"/>
</dbReference>
<proteinExistence type="inferred from homology"/>
<keyword evidence="3 8" id="KW-0436">Ligase</keyword>
<dbReference type="Gene3D" id="3.40.50.300">
    <property type="entry name" value="P-loop containing nucleotide triphosphate hydrolases"/>
    <property type="match status" value="1"/>
</dbReference>
<comment type="domain">
    <text evidence="8">Comprises of two domains. The C-terminal domain contains the binding site for glutamine and catalyzes the hydrolysis of this substrate to glutamate and ammonia. The N-terminal domain is anticipated to bind ATP and cobyrinate and catalyzes the ultimate synthesis of the diamide product. The ammonia produced via the glutaminase domain is probably translocated to the adjacent domain via a molecular tunnel, where it reacts with an activated intermediate.</text>
</comment>
<sequence length="464" mass="50223">MNPLRLPRLVVTGLSGGAGKTINSLGLTRAWVEDGRTVAPFKKGPDYIDAMWLGLAARRPASNIDPFFMSDDTMRAVLHDRALGCDVAVIEGNRGLFDGMDVEGSCSTASVARALEAPVLLSLDCTKMTRTAAAVVAGVANFEQGVRIGGVILNRTAGERHRAILRSAIEQYTDVPVLGALPKISPDPIPERHMGLVSNREYAGQEDILANLARIMRENTDLDRIWSMACSAPTPTLPVPALWPAPAPEPDVIIGYVRDDALWFYYEENLEALRRAGARLVKLSLVDDAPWPTIHGLYLGGGFPETLAARLSANTAGRERVRALADAGLPLYAECGGFMYLGKSVTFEGKDHPMAGVLDIRTVFEPRPQGLGYSEAVVDRENPFHPLGARLVGHEFHYSRCVADGAEQPTTVLDVVRGTGTIAGRDGIVRDNVFAGYMHIHALGAPWWAPHFVAAARRFRDEGA</sequence>
<dbReference type="Gene3D" id="3.40.50.880">
    <property type="match status" value="1"/>
</dbReference>
<protein>
    <recommendedName>
        <fullName evidence="8">Cobyrinate a,c-diamide synthase</fullName>
        <ecNumber evidence="8">6.3.5.11</ecNumber>
    </recommendedName>
    <alternativeName>
        <fullName evidence="8">Cobyrinic acid a,c-diamide synthetase</fullName>
    </alternativeName>
</protein>
<evidence type="ECO:0000256" key="5">
    <source>
        <dbReference type="ARBA" id="ARBA00022840"/>
    </source>
</evidence>
<feature type="site" description="Increases nucleophilicity of active site Cys" evidence="8">
    <location>
        <position position="439"/>
    </location>
</feature>
<dbReference type="PROSITE" id="PS51274">
    <property type="entry name" value="GATASE_COBBQ"/>
    <property type="match status" value="1"/>
</dbReference>
<evidence type="ECO:0000313" key="12">
    <source>
        <dbReference type="Proteomes" id="UP000580856"/>
    </source>
</evidence>
<dbReference type="SUPFAM" id="SSF52540">
    <property type="entry name" value="P-loop containing nucleoside triphosphate hydrolases"/>
    <property type="match status" value="1"/>
</dbReference>
<comment type="pathway">
    <text evidence="8">Cofactor biosynthesis; adenosylcobalamin biosynthesis; cob(II)yrinate a,c-diamide from sirohydrochlorin (anaerobic route): step 10/10.</text>
</comment>
<comment type="cofactor">
    <cofactor evidence="1 8">
        <name>Mg(2+)</name>
        <dbReference type="ChEBI" id="CHEBI:18420"/>
    </cofactor>
</comment>